<comment type="caution">
    <text evidence="2">The sequence shown here is derived from an EMBL/GenBank/DDBJ whole genome shotgun (WGS) entry which is preliminary data.</text>
</comment>
<name>A0A8J4YKN2_CHIOP</name>
<dbReference type="AlphaFoldDB" id="A0A8J4YKN2"/>
<dbReference type="Proteomes" id="UP000770661">
    <property type="component" value="Unassembled WGS sequence"/>
</dbReference>
<keyword evidence="3" id="KW-1185">Reference proteome</keyword>
<evidence type="ECO:0000313" key="2">
    <source>
        <dbReference type="EMBL" id="KAG0725336.1"/>
    </source>
</evidence>
<dbReference type="EMBL" id="JACEEZ010005688">
    <property type="protein sequence ID" value="KAG0725336.1"/>
    <property type="molecule type" value="Genomic_DNA"/>
</dbReference>
<evidence type="ECO:0000256" key="1">
    <source>
        <dbReference type="SAM" id="MobiDB-lite"/>
    </source>
</evidence>
<feature type="compositionally biased region" description="Polar residues" evidence="1">
    <location>
        <begin position="19"/>
        <end position="28"/>
    </location>
</feature>
<organism evidence="2 3">
    <name type="scientific">Chionoecetes opilio</name>
    <name type="common">Atlantic snow crab</name>
    <name type="synonym">Cancer opilio</name>
    <dbReference type="NCBI Taxonomy" id="41210"/>
    <lineage>
        <taxon>Eukaryota</taxon>
        <taxon>Metazoa</taxon>
        <taxon>Ecdysozoa</taxon>
        <taxon>Arthropoda</taxon>
        <taxon>Crustacea</taxon>
        <taxon>Multicrustacea</taxon>
        <taxon>Malacostraca</taxon>
        <taxon>Eumalacostraca</taxon>
        <taxon>Eucarida</taxon>
        <taxon>Decapoda</taxon>
        <taxon>Pleocyemata</taxon>
        <taxon>Brachyura</taxon>
        <taxon>Eubrachyura</taxon>
        <taxon>Majoidea</taxon>
        <taxon>Majidae</taxon>
        <taxon>Chionoecetes</taxon>
    </lineage>
</organism>
<feature type="region of interest" description="Disordered" evidence="1">
    <location>
        <begin position="1"/>
        <end position="28"/>
    </location>
</feature>
<accession>A0A8J4YKN2</accession>
<reference evidence="2" key="1">
    <citation type="submission" date="2020-07" db="EMBL/GenBank/DDBJ databases">
        <title>The High-quality genome of the commercially important snow crab, Chionoecetes opilio.</title>
        <authorList>
            <person name="Jeong J.-H."/>
            <person name="Ryu S."/>
        </authorList>
    </citation>
    <scope>NUCLEOTIDE SEQUENCE</scope>
    <source>
        <strain evidence="2">MADBK_172401_WGS</strain>
        <tissue evidence="2">Digestive gland</tissue>
    </source>
</reference>
<gene>
    <name evidence="2" type="ORF">GWK47_038787</name>
</gene>
<evidence type="ECO:0000313" key="3">
    <source>
        <dbReference type="Proteomes" id="UP000770661"/>
    </source>
</evidence>
<protein>
    <submittedName>
        <fullName evidence="2">Uncharacterized protein</fullName>
    </submittedName>
</protein>
<proteinExistence type="predicted"/>
<sequence length="104" mass="11531">MAKRRSNTLPAESNLVPYANTTSPTHSTIIASSPRAHQQPAINYKNIQVLQASTTEGIESSLTQATQRIFFSHEVTASSPAIDTCLPPQKRLASLHRKKRYKRS</sequence>